<proteinExistence type="inferred from homology"/>
<evidence type="ECO:0000259" key="15">
    <source>
        <dbReference type="Pfam" id="PF01488"/>
    </source>
</evidence>
<dbReference type="AlphaFoldDB" id="A0A516GEU6"/>
<dbReference type="InterPro" id="IPR036453">
    <property type="entry name" value="GluRdtase_dimer_dom_sf"/>
</dbReference>
<feature type="binding site" evidence="8 10">
    <location>
        <position position="109"/>
    </location>
    <ligand>
        <name>substrate</name>
    </ligand>
</feature>
<dbReference type="FunFam" id="3.30.460.30:FF:000001">
    <property type="entry name" value="Glutamyl-tRNA reductase"/>
    <property type="match status" value="1"/>
</dbReference>
<dbReference type="EMBL" id="CP041616">
    <property type="protein sequence ID" value="QDO89860.1"/>
    <property type="molecule type" value="Genomic_DNA"/>
</dbReference>
<evidence type="ECO:0000259" key="14">
    <source>
        <dbReference type="Pfam" id="PF00745"/>
    </source>
</evidence>
<feature type="domain" description="Glutamyl-tRNA reductase N-terminal" evidence="16">
    <location>
        <begin position="6"/>
        <end position="156"/>
    </location>
</feature>
<keyword evidence="18" id="KW-1185">Reference proteome</keyword>
<feature type="binding site" evidence="8 11">
    <location>
        <begin position="189"/>
        <end position="194"/>
    </location>
    <ligand>
        <name>NADP(+)</name>
        <dbReference type="ChEBI" id="CHEBI:58349"/>
    </ligand>
</feature>
<dbReference type="HAMAP" id="MF_00087">
    <property type="entry name" value="Glu_tRNA_reductase"/>
    <property type="match status" value="1"/>
</dbReference>
<dbReference type="Proteomes" id="UP000315395">
    <property type="component" value="Chromosome"/>
</dbReference>
<dbReference type="SUPFAM" id="SSF69075">
    <property type="entry name" value="Glutamyl tRNA-reductase dimerization domain"/>
    <property type="match status" value="1"/>
</dbReference>
<evidence type="ECO:0000256" key="2">
    <source>
        <dbReference type="ARBA" id="ARBA00005916"/>
    </source>
</evidence>
<evidence type="ECO:0000256" key="12">
    <source>
        <dbReference type="PIRSR" id="PIRSR000445-4"/>
    </source>
</evidence>
<feature type="domain" description="Tetrapyrrole biosynthesis glutamyl-tRNA reductase dimerisation" evidence="14">
    <location>
        <begin position="348"/>
        <end position="446"/>
    </location>
</feature>
<evidence type="ECO:0000256" key="10">
    <source>
        <dbReference type="PIRSR" id="PIRSR000445-2"/>
    </source>
</evidence>
<comment type="catalytic activity">
    <reaction evidence="7 8 13">
        <text>(S)-4-amino-5-oxopentanoate + tRNA(Glu) + NADP(+) = L-glutamyl-tRNA(Glu) + NADPH + H(+)</text>
        <dbReference type="Rhea" id="RHEA:12344"/>
        <dbReference type="Rhea" id="RHEA-COMP:9663"/>
        <dbReference type="Rhea" id="RHEA-COMP:9680"/>
        <dbReference type="ChEBI" id="CHEBI:15378"/>
        <dbReference type="ChEBI" id="CHEBI:57501"/>
        <dbReference type="ChEBI" id="CHEBI:57783"/>
        <dbReference type="ChEBI" id="CHEBI:58349"/>
        <dbReference type="ChEBI" id="CHEBI:78442"/>
        <dbReference type="ChEBI" id="CHEBI:78520"/>
        <dbReference type="EC" id="1.2.1.70"/>
    </reaction>
</comment>
<feature type="active site" description="Nucleophile" evidence="8 9">
    <location>
        <position position="50"/>
    </location>
</feature>
<comment type="subunit">
    <text evidence="8">Homodimer.</text>
</comment>
<dbReference type="GO" id="GO:0008883">
    <property type="term" value="F:glutamyl-tRNA reductase activity"/>
    <property type="evidence" value="ECO:0007669"/>
    <property type="project" value="UniProtKB-UniRule"/>
</dbReference>
<dbReference type="PANTHER" id="PTHR43013">
    <property type="entry name" value="GLUTAMYL-TRNA REDUCTASE"/>
    <property type="match status" value="1"/>
</dbReference>
<evidence type="ECO:0000313" key="18">
    <source>
        <dbReference type="Proteomes" id="UP000315395"/>
    </source>
</evidence>
<feature type="domain" description="Quinate/shikimate 5-dehydrogenase/glutamyl-tRNA reductase" evidence="15">
    <location>
        <begin position="173"/>
        <end position="303"/>
    </location>
</feature>
<dbReference type="Pfam" id="PF05201">
    <property type="entry name" value="GlutR_N"/>
    <property type="match status" value="1"/>
</dbReference>
<dbReference type="InterPro" id="IPR006151">
    <property type="entry name" value="Shikm_DH/Glu-tRNA_Rdtase"/>
</dbReference>
<dbReference type="Pfam" id="PF00745">
    <property type="entry name" value="GlutR_dimer"/>
    <property type="match status" value="1"/>
</dbReference>
<protein>
    <recommendedName>
        <fullName evidence="3 8">Glutamyl-tRNA reductase</fullName>
        <shortName evidence="8">GluTR</shortName>
        <ecNumber evidence="3 8">1.2.1.70</ecNumber>
    </recommendedName>
</protein>
<accession>A0A516GEU6</accession>
<gene>
    <name evidence="8 17" type="primary">hemA</name>
    <name evidence="17" type="ORF">FNH13_17255</name>
</gene>
<feature type="binding site" evidence="8 10">
    <location>
        <position position="120"/>
    </location>
    <ligand>
        <name>substrate</name>
    </ligand>
</feature>
<dbReference type="Gene3D" id="3.30.460.30">
    <property type="entry name" value="Glutamyl-tRNA reductase, N-terminal domain"/>
    <property type="match status" value="1"/>
</dbReference>
<dbReference type="InterPro" id="IPR018214">
    <property type="entry name" value="GluRdtase_CS"/>
</dbReference>
<dbReference type="InterPro" id="IPR015896">
    <property type="entry name" value="4pyrrol_synth_GluRdtase_dimer"/>
</dbReference>
<evidence type="ECO:0000313" key="17">
    <source>
        <dbReference type="EMBL" id="QDO89860.1"/>
    </source>
</evidence>
<dbReference type="Pfam" id="PF01488">
    <property type="entry name" value="Shikimate_DH"/>
    <property type="match status" value="1"/>
</dbReference>
<organism evidence="17 18">
    <name type="scientific">Ornithinimicrobium ciconiae</name>
    <dbReference type="NCBI Taxonomy" id="2594265"/>
    <lineage>
        <taxon>Bacteria</taxon>
        <taxon>Bacillati</taxon>
        <taxon>Actinomycetota</taxon>
        <taxon>Actinomycetes</taxon>
        <taxon>Micrococcales</taxon>
        <taxon>Ornithinimicrobiaceae</taxon>
        <taxon>Ornithinimicrobium</taxon>
    </lineage>
</organism>
<feature type="binding site" evidence="8 10">
    <location>
        <begin position="114"/>
        <end position="116"/>
    </location>
    <ligand>
        <name>substrate</name>
    </ligand>
</feature>
<dbReference type="NCBIfam" id="TIGR01035">
    <property type="entry name" value="hemA"/>
    <property type="match status" value="1"/>
</dbReference>
<dbReference type="KEGG" id="orz:FNH13_17255"/>
<dbReference type="PANTHER" id="PTHR43013:SF1">
    <property type="entry name" value="GLUTAMYL-TRNA REDUCTASE"/>
    <property type="match status" value="1"/>
</dbReference>
<comment type="similarity">
    <text evidence="2 8 13">Belongs to the glutamyl-tRNA reductase family.</text>
</comment>
<evidence type="ECO:0000256" key="13">
    <source>
        <dbReference type="RuleBase" id="RU000584"/>
    </source>
</evidence>
<dbReference type="InterPro" id="IPR036343">
    <property type="entry name" value="GluRdtase_N_sf"/>
</dbReference>
<dbReference type="Gene3D" id="3.40.50.720">
    <property type="entry name" value="NAD(P)-binding Rossmann-like Domain"/>
    <property type="match status" value="1"/>
</dbReference>
<sequence>MSVLVVGVSHHSAPLELLERVSLDQARARALAAGVVGLDDVSETLVLTTCNRTEVYAEALSFHGAVAQVGAALAAQSGVDLVELTPHLYVHYEERAVDHLFSLACGLESMALGESEILGQLRESLRAGQREAQLGSVLNPLFQQALRVGKRAHSETDLDRVARSLVTMGLHGARDVLGDLGRARALVVGAGAMSGLAAASLSRAGVGALTVVNRTLERAQRLALAHGARALGWSELESQLAGADLVLTCTGATGHVITQQLLGATDRSARPLVLVDLGMPRDVDPEVGELPGVTVLGLRELTELAARGGDETGDETATGVDLGAGAQHSVPGTPDPTPQEVQTVLGTVRELVTGEVAAYLATRRSAQVGPTLAVLRSRAAAVADVELDRLDQRLPDLPEQDRAEVHQSVRRILDKLLHTPTVRAKALAARDSESNYVALLRELFDLDPRETAAVDAPPRVGGLP</sequence>
<dbReference type="RefSeq" id="WP_143784581.1">
    <property type="nucleotide sequence ID" value="NZ_CP041616.1"/>
</dbReference>
<dbReference type="SUPFAM" id="SSF69742">
    <property type="entry name" value="Glutamyl tRNA-reductase catalytic, N-terminal domain"/>
    <property type="match status" value="1"/>
</dbReference>
<comment type="function">
    <text evidence="8">Catalyzes the NADPH-dependent reduction of glutamyl-tRNA(Glu) to glutamate 1-semialdehyde (GSA).</text>
</comment>
<evidence type="ECO:0000256" key="6">
    <source>
        <dbReference type="ARBA" id="ARBA00023244"/>
    </source>
</evidence>
<comment type="miscellaneous">
    <text evidence="8">During catalysis, the active site Cys acts as a nucleophile attacking the alpha-carbonyl group of tRNA-bound glutamate with the formation of a thioester intermediate between enzyme and glutamate, and the concomitant release of tRNA(Glu). The thioester intermediate is finally reduced by direct hydride transfer from NADPH, to form the product GSA.</text>
</comment>
<name>A0A516GEU6_9MICO</name>
<evidence type="ECO:0000256" key="8">
    <source>
        <dbReference type="HAMAP-Rule" id="MF_00087"/>
    </source>
</evidence>
<feature type="site" description="Important for activity" evidence="8 12">
    <location>
        <position position="99"/>
    </location>
</feature>
<evidence type="ECO:0000259" key="16">
    <source>
        <dbReference type="Pfam" id="PF05201"/>
    </source>
</evidence>
<dbReference type="OrthoDB" id="110209at2"/>
<comment type="pathway">
    <text evidence="1 8 13">Porphyrin-containing compound metabolism; protoporphyrin-IX biosynthesis; 5-aminolevulinate from L-glutamyl-tRNA(Glu): step 1/2.</text>
</comment>
<dbReference type="UniPathway" id="UPA00251">
    <property type="reaction ID" value="UER00316"/>
</dbReference>
<keyword evidence="6 8" id="KW-0627">Porphyrin biosynthesis</keyword>
<reference evidence="17 18" key="1">
    <citation type="submission" date="2019-07" db="EMBL/GenBank/DDBJ databases">
        <title>complete genome sequencing of Ornithinimicrobium sp. H23M54.</title>
        <authorList>
            <person name="Bae J.-W."/>
            <person name="Lee S.-Y."/>
        </authorList>
    </citation>
    <scope>NUCLEOTIDE SEQUENCE [LARGE SCALE GENOMIC DNA]</scope>
    <source>
        <strain evidence="17 18">H23M54</strain>
    </source>
</reference>
<evidence type="ECO:0000256" key="7">
    <source>
        <dbReference type="ARBA" id="ARBA00047464"/>
    </source>
</evidence>
<comment type="domain">
    <text evidence="8">Possesses an unusual extended V-shaped dimeric structure with each monomer consisting of three distinct domains arranged along a curved 'spinal' alpha-helix. The N-terminal catalytic domain specifically recognizes the glutamate moiety of the substrate. The second domain is the NADPH-binding domain, and the third C-terminal domain is responsible for dimerization.</text>
</comment>
<evidence type="ECO:0000256" key="9">
    <source>
        <dbReference type="PIRSR" id="PIRSR000445-1"/>
    </source>
</evidence>
<keyword evidence="4 8" id="KW-0521">NADP</keyword>
<keyword evidence="5 8" id="KW-0560">Oxidoreductase</keyword>
<dbReference type="EC" id="1.2.1.70" evidence="3 8"/>
<dbReference type="SUPFAM" id="SSF51735">
    <property type="entry name" value="NAD(P)-binding Rossmann-fold domains"/>
    <property type="match status" value="1"/>
</dbReference>
<dbReference type="PIRSF" id="PIRSF000445">
    <property type="entry name" value="4pyrrol_synth_GluRdtase"/>
    <property type="match status" value="1"/>
</dbReference>
<feature type="binding site" evidence="8 10">
    <location>
        <begin position="49"/>
        <end position="52"/>
    </location>
    <ligand>
        <name>substrate</name>
    </ligand>
</feature>
<evidence type="ECO:0000256" key="1">
    <source>
        <dbReference type="ARBA" id="ARBA00005059"/>
    </source>
</evidence>
<dbReference type="InterPro" id="IPR036291">
    <property type="entry name" value="NAD(P)-bd_dom_sf"/>
</dbReference>
<dbReference type="CDD" id="cd05213">
    <property type="entry name" value="NAD_bind_Glutamyl_tRNA_reduct"/>
    <property type="match status" value="1"/>
</dbReference>
<dbReference type="InterPro" id="IPR000343">
    <property type="entry name" value="4pyrrol_synth_GluRdtase"/>
</dbReference>
<dbReference type="PROSITE" id="PS00747">
    <property type="entry name" value="GLUTR"/>
    <property type="match status" value="1"/>
</dbReference>
<evidence type="ECO:0000256" key="4">
    <source>
        <dbReference type="ARBA" id="ARBA00022857"/>
    </source>
</evidence>
<dbReference type="GO" id="GO:0019353">
    <property type="term" value="P:protoporphyrinogen IX biosynthetic process from glutamate"/>
    <property type="evidence" value="ECO:0007669"/>
    <property type="project" value="TreeGrafter"/>
</dbReference>
<evidence type="ECO:0000256" key="11">
    <source>
        <dbReference type="PIRSR" id="PIRSR000445-3"/>
    </source>
</evidence>
<dbReference type="InterPro" id="IPR015895">
    <property type="entry name" value="4pyrrol_synth_GluRdtase_N"/>
</dbReference>
<evidence type="ECO:0000256" key="3">
    <source>
        <dbReference type="ARBA" id="ARBA00012970"/>
    </source>
</evidence>
<evidence type="ECO:0000256" key="5">
    <source>
        <dbReference type="ARBA" id="ARBA00023002"/>
    </source>
</evidence>
<dbReference type="GO" id="GO:0050661">
    <property type="term" value="F:NADP binding"/>
    <property type="evidence" value="ECO:0007669"/>
    <property type="project" value="InterPro"/>
</dbReference>